<comment type="similarity">
    <text evidence="1">Belongs to the bacterial reverse transcriptase family.</text>
</comment>
<dbReference type="Proteomes" id="UP000291819">
    <property type="component" value="Unassembled WGS sequence"/>
</dbReference>
<dbReference type="InterPro" id="IPR013597">
    <property type="entry name" value="Mat_intron_G2"/>
</dbReference>
<keyword evidence="4" id="KW-1185">Reference proteome</keyword>
<dbReference type="Pfam" id="PF08388">
    <property type="entry name" value="GIIM"/>
    <property type="match status" value="1"/>
</dbReference>
<keyword evidence="3" id="KW-0808">Transferase</keyword>
<organism evidence="3 4">
    <name type="scientific">Pedobacter kyonggii</name>
    <dbReference type="NCBI Taxonomy" id="1926871"/>
    <lineage>
        <taxon>Bacteria</taxon>
        <taxon>Pseudomonadati</taxon>
        <taxon>Bacteroidota</taxon>
        <taxon>Sphingobacteriia</taxon>
        <taxon>Sphingobacteriales</taxon>
        <taxon>Sphingobacteriaceae</taxon>
        <taxon>Pedobacter</taxon>
    </lineage>
</organism>
<evidence type="ECO:0000313" key="3">
    <source>
        <dbReference type="EMBL" id="TBO35956.1"/>
    </source>
</evidence>
<dbReference type="PANTHER" id="PTHR34047:SF3">
    <property type="entry name" value="BLR2052 PROTEIN"/>
    <property type="match status" value="1"/>
</dbReference>
<accession>A0A4Q9H651</accession>
<dbReference type="NCBIfam" id="TIGR04416">
    <property type="entry name" value="group_II_RT_mat"/>
    <property type="match status" value="1"/>
</dbReference>
<evidence type="ECO:0000313" key="4">
    <source>
        <dbReference type="Proteomes" id="UP000291819"/>
    </source>
</evidence>
<name>A0A4Q9H651_9SPHI</name>
<evidence type="ECO:0000256" key="1">
    <source>
        <dbReference type="ARBA" id="ARBA00034120"/>
    </source>
</evidence>
<gene>
    <name evidence="3" type="primary">ltrA</name>
    <name evidence="3" type="ORF">EYS08_25355</name>
</gene>
<dbReference type="InterPro" id="IPR051083">
    <property type="entry name" value="GrpII_Intron_Splice-Mob/Def"/>
</dbReference>
<protein>
    <submittedName>
        <fullName evidence="3">Group II intron reverse transcriptase/maturase</fullName>
        <ecNumber evidence="3">2.7.7.49</ecNumber>
    </submittedName>
</protein>
<dbReference type="EC" id="2.7.7.49" evidence="3"/>
<evidence type="ECO:0000259" key="2">
    <source>
        <dbReference type="PROSITE" id="PS50878"/>
    </source>
</evidence>
<dbReference type="InterPro" id="IPR043502">
    <property type="entry name" value="DNA/RNA_pol_sf"/>
</dbReference>
<reference evidence="3 4" key="1">
    <citation type="submission" date="2019-02" db="EMBL/GenBank/DDBJ databases">
        <title>Pedobacter kyonggii whole genome sequence analysis.</title>
        <authorList>
            <person name="Dahal R.H."/>
        </authorList>
    </citation>
    <scope>NUCLEOTIDE SEQUENCE [LARGE SCALE GENOMIC DNA]</scope>
    <source>
        <strain evidence="3 4">K-4-11-1</strain>
    </source>
</reference>
<comment type="caution">
    <text evidence="3">The sequence shown here is derived from an EMBL/GenBank/DDBJ whole genome shotgun (WGS) entry which is preliminary data.</text>
</comment>
<sequence length="415" mass="48490">MKKTKPFTIGKLEVMNAYLKVKANKGSGGVDQMSLQNFELDKANQLYKLWNQMSSGSYMPCAVKLVEIPKKGGGKRPLGIPTIVDRVGQTLVKDLLEKDLDKIFHEDSYGYRPNKSAHQAIEQARKRCWKFDWVIDMYIRGYFDNIPHDLLMKAVRKHTDVKWVLLYIERWLVAPLQLEDGTIVARTKGVPQGSVIGPLLANLYLHYVMDLWLSRNHPDCPFERYADDSVIHCASRPKAERVLQLLGERMQECGLEMHPEKTKIVYCKDSNRRRKFEPYGEFDFLGHTFRPRQAQHIGRKETFSNWLPAVSRKSKQSMTEKMKSWTILRASDVQIEDIAKAINPVLRGWINYYGKFYRTELKDFMQNVNRMIARWARRKYKKLRTSLLKAIMWLKGISVRQPSLFPHWELGSKPH</sequence>
<dbReference type="GO" id="GO:0003964">
    <property type="term" value="F:RNA-directed DNA polymerase activity"/>
    <property type="evidence" value="ECO:0007669"/>
    <property type="project" value="UniProtKB-KW"/>
</dbReference>
<dbReference type="SUPFAM" id="SSF56672">
    <property type="entry name" value="DNA/RNA polymerases"/>
    <property type="match status" value="1"/>
</dbReference>
<proteinExistence type="inferred from homology"/>
<keyword evidence="3" id="KW-0548">Nucleotidyltransferase</keyword>
<keyword evidence="3" id="KW-0695">RNA-directed DNA polymerase</keyword>
<dbReference type="PROSITE" id="PS50878">
    <property type="entry name" value="RT_POL"/>
    <property type="match status" value="1"/>
</dbReference>
<dbReference type="PANTHER" id="PTHR34047">
    <property type="entry name" value="NUCLEAR INTRON MATURASE 1, MITOCHONDRIAL-RELATED"/>
    <property type="match status" value="1"/>
</dbReference>
<dbReference type="EMBL" id="SIXF01000057">
    <property type="protein sequence ID" value="TBO35956.1"/>
    <property type="molecule type" value="Genomic_DNA"/>
</dbReference>
<dbReference type="InterPro" id="IPR030931">
    <property type="entry name" value="Group_II_RT_mat"/>
</dbReference>
<dbReference type="InterPro" id="IPR000477">
    <property type="entry name" value="RT_dom"/>
</dbReference>
<feature type="domain" description="Reverse transcriptase" evidence="2">
    <location>
        <begin position="49"/>
        <end position="289"/>
    </location>
</feature>
<dbReference type="OrthoDB" id="9780724at2"/>
<dbReference type="AlphaFoldDB" id="A0A4Q9H651"/>
<dbReference type="Pfam" id="PF00078">
    <property type="entry name" value="RVT_1"/>
    <property type="match status" value="1"/>
</dbReference>
<dbReference type="CDD" id="cd01651">
    <property type="entry name" value="RT_G2_intron"/>
    <property type="match status" value="1"/>
</dbReference>